<proteinExistence type="predicted"/>
<dbReference type="AlphaFoldDB" id="A0A2P2NLY9"/>
<evidence type="ECO:0000313" key="1">
    <source>
        <dbReference type="EMBL" id="MBX43473.1"/>
    </source>
</evidence>
<sequence length="36" mass="4144">MSVTLSSHQYTSPVFYAMLLYNLSDYISLQLALRNC</sequence>
<organism evidence="1">
    <name type="scientific">Rhizophora mucronata</name>
    <name type="common">Asiatic mangrove</name>
    <dbReference type="NCBI Taxonomy" id="61149"/>
    <lineage>
        <taxon>Eukaryota</taxon>
        <taxon>Viridiplantae</taxon>
        <taxon>Streptophyta</taxon>
        <taxon>Embryophyta</taxon>
        <taxon>Tracheophyta</taxon>
        <taxon>Spermatophyta</taxon>
        <taxon>Magnoliopsida</taxon>
        <taxon>eudicotyledons</taxon>
        <taxon>Gunneridae</taxon>
        <taxon>Pentapetalae</taxon>
        <taxon>rosids</taxon>
        <taxon>fabids</taxon>
        <taxon>Malpighiales</taxon>
        <taxon>Rhizophoraceae</taxon>
        <taxon>Rhizophora</taxon>
    </lineage>
</organism>
<name>A0A2P2NLY9_RHIMU</name>
<accession>A0A2P2NLY9</accession>
<reference evidence="1" key="1">
    <citation type="submission" date="2018-02" db="EMBL/GenBank/DDBJ databases">
        <title>Rhizophora mucronata_Transcriptome.</title>
        <authorList>
            <person name="Meera S.P."/>
            <person name="Sreeshan A."/>
            <person name="Augustine A."/>
        </authorList>
    </citation>
    <scope>NUCLEOTIDE SEQUENCE</scope>
    <source>
        <tissue evidence="1">Leaf</tissue>
    </source>
</reference>
<dbReference type="EMBL" id="GGEC01062989">
    <property type="protein sequence ID" value="MBX43473.1"/>
    <property type="molecule type" value="Transcribed_RNA"/>
</dbReference>
<protein>
    <submittedName>
        <fullName evidence="1">Uncharacterized protein</fullName>
    </submittedName>
</protein>